<dbReference type="EMBL" id="ML991854">
    <property type="protein sequence ID" value="KAF2229790.1"/>
    <property type="molecule type" value="Genomic_DNA"/>
</dbReference>
<feature type="compositionally biased region" description="Basic and acidic residues" evidence="1">
    <location>
        <begin position="8"/>
        <end position="24"/>
    </location>
</feature>
<protein>
    <submittedName>
        <fullName evidence="2">Uncharacterized protein</fullName>
    </submittedName>
</protein>
<accession>A0A6A6GWB0</accession>
<proteinExistence type="predicted"/>
<reference evidence="2" key="1">
    <citation type="journal article" date="2020" name="Stud. Mycol.">
        <title>101 Dothideomycetes genomes: a test case for predicting lifestyles and emergence of pathogens.</title>
        <authorList>
            <person name="Haridas S."/>
            <person name="Albert R."/>
            <person name="Binder M."/>
            <person name="Bloem J."/>
            <person name="Labutti K."/>
            <person name="Salamov A."/>
            <person name="Andreopoulos B."/>
            <person name="Baker S."/>
            <person name="Barry K."/>
            <person name="Bills G."/>
            <person name="Bluhm B."/>
            <person name="Cannon C."/>
            <person name="Castanera R."/>
            <person name="Culley D."/>
            <person name="Daum C."/>
            <person name="Ezra D."/>
            <person name="Gonzalez J."/>
            <person name="Henrissat B."/>
            <person name="Kuo A."/>
            <person name="Liang C."/>
            <person name="Lipzen A."/>
            <person name="Lutzoni F."/>
            <person name="Magnuson J."/>
            <person name="Mondo S."/>
            <person name="Nolan M."/>
            <person name="Ohm R."/>
            <person name="Pangilinan J."/>
            <person name="Park H.-J."/>
            <person name="Ramirez L."/>
            <person name="Alfaro M."/>
            <person name="Sun H."/>
            <person name="Tritt A."/>
            <person name="Yoshinaga Y."/>
            <person name="Zwiers L.-H."/>
            <person name="Turgeon B."/>
            <person name="Goodwin S."/>
            <person name="Spatafora J."/>
            <person name="Crous P."/>
            <person name="Grigoriev I."/>
        </authorList>
    </citation>
    <scope>NUCLEOTIDE SEQUENCE</scope>
    <source>
        <strain evidence="2">Tuck. ex Michener</strain>
    </source>
</reference>
<dbReference type="AlphaFoldDB" id="A0A6A6GWB0"/>
<name>A0A6A6GWB0_VIRVR</name>
<evidence type="ECO:0000256" key="1">
    <source>
        <dbReference type="SAM" id="MobiDB-lite"/>
    </source>
</evidence>
<dbReference type="Proteomes" id="UP000800092">
    <property type="component" value="Unassembled WGS sequence"/>
</dbReference>
<evidence type="ECO:0000313" key="2">
    <source>
        <dbReference type="EMBL" id="KAF2229790.1"/>
    </source>
</evidence>
<organism evidence="2 3">
    <name type="scientific">Viridothelium virens</name>
    <name type="common">Speckled blister lichen</name>
    <name type="synonym">Trypethelium virens</name>
    <dbReference type="NCBI Taxonomy" id="1048519"/>
    <lineage>
        <taxon>Eukaryota</taxon>
        <taxon>Fungi</taxon>
        <taxon>Dikarya</taxon>
        <taxon>Ascomycota</taxon>
        <taxon>Pezizomycotina</taxon>
        <taxon>Dothideomycetes</taxon>
        <taxon>Dothideomycetes incertae sedis</taxon>
        <taxon>Trypetheliales</taxon>
        <taxon>Trypetheliaceae</taxon>
        <taxon>Viridothelium</taxon>
    </lineage>
</organism>
<feature type="region of interest" description="Disordered" evidence="1">
    <location>
        <begin position="1"/>
        <end position="24"/>
    </location>
</feature>
<sequence>MTSLLRVVDTKGRASGRPEQRSNAEDLFANQGAGVDIPDGDGVEAYIRQAADLKDKVSDSTELSYLTLSFWEEGQEQNNTQTPNFRLPNMESPLTRTIQEDLQDGKVCCFTFCSIKGTVYLGLMESEDACQGSVTCFAKAHQPSLMKLPGLGVEHFIGLTTREIVKILNNHPNMSQLRIFNGSNDNRSWFWDASSYTELINKLADKHSDSIWARDRDNVARGGLTVDIIEAKGLVFEYRQTIPEFPILKTWGDSRWLDDISEDTTYWCCSKSKESSQSSDCQKIPSWIKYKGRSSSPDL</sequence>
<gene>
    <name evidence="2" type="ORF">EV356DRAFT_520625</name>
</gene>
<keyword evidence="3" id="KW-1185">Reference proteome</keyword>
<evidence type="ECO:0000313" key="3">
    <source>
        <dbReference type="Proteomes" id="UP000800092"/>
    </source>
</evidence>